<comment type="caution">
    <text evidence="10">The sequence shown here is derived from an EMBL/GenBank/DDBJ whole genome shotgun (WGS) entry which is preliminary data.</text>
</comment>
<feature type="transmembrane region" description="Helical" evidence="8">
    <location>
        <begin position="340"/>
        <end position="358"/>
    </location>
</feature>
<accession>A0A437AMN5</accession>
<dbReference type="InterPro" id="IPR036259">
    <property type="entry name" value="MFS_trans_sf"/>
</dbReference>
<organism evidence="10 11">
    <name type="scientific">Tubulinosema ratisbonensis</name>
    <dbReference type="NCBI Taxonomy" id="291195"/>
    <lineage>
        <taxon>Eukaryota</taxon>
        <taxon>Fungi</taxon>
        <taxon>Fungi incertae sedis</taxon>
        <taxon>Microsporidia</taxon>
        <taxon>Tubulinosematoidea</taxon>
        <taxon>Tubulinosematidae</taxon>
        <taxon>Tubulinosema</taxon>
    </lineage>
</organism>
<dbReference type="GO" id="GO:0016020">
    <property type="term" value="C:membrane"/>
    <property type="evidence" value="ECO:0007669"/>
    <property type="project" value="UniProtKB-SubCell"/>
</dbReference>
<dbReference type="AlphaFoldDB" id="A0A437AMN5"/>
<reference evidence="10 11" key="1">
    <citation type="submission" date="2018-10" db="EMBL/GenBank/DDBJ databases">
        <title>Draft genome sequence of the microsporidian Tubulinosema ratisbonensis.</title>
        <authorList>
            <person name="Polonais V."/>
            <person name="Peyretaillade E."/>
            <person name="Niehus S."/>
            <person name="Wawrzyniak I."/>
            <person name="Franchet A."/>
            <person name="Gaspin C."/>
            <person name="Reichstadt M."/>
            <person name="Belser C."/>
            <person name="Labadie K."/>
            <person name="Delbac F."/>
            <person name="Ferrandon D."/>
        </authorList>
    </citation>
    <scope>NUCLEOTIDE SEQUENCE [LARGE SCALE GENOMIC DNA]</scope>
    <source>
        <strain evidence="10 11">Franzen</strain>
    </source>
</reference>
<dbReference type="Pfam" id="PF00083">
    <property type="entry name" value="Sugar_tr"/>
    <property type="match status" value="2"/>
</dbReference>
<keyword evidence="5 8" id="KW-1133">Transmembrane helix</keyword>
<feature type="transmembrane region" description="Helical" evidence="8">
    <location>
        <begin position="370"/>
        <end position="390"/>
    </location>
</feature>
<comment type="similarity">
    <text evidence="2">Belongs to the major facilitator superfamily. Sugar transporter (TC 2.A.1.1) family.</text>
</comment>
<evidence type="ECO:0000313" key="10">
    <source>
        <dbReference type="EMBL" id="RVD92463.1"/>
    </source>
</evidence>
<feature type="compositionally biased region" description="Polar residues" evidence="7">
    <location>
        <begin position="1"/>
        <end position="10"/>
    </location>
</feature>
<feature type="transmembrane region" description="Helical" evidence="8">
    <location>
        <begin position="144"/>
        <end position="164"/>
    </location>
</feature>
<keyword evidence="3" id="KW-0813">Transport</keyword>
<evidence type="ECO:0000256" key="5">
    <source>
        <dbReference type="ARBA" id="ARBA00022989"/>
    </source>
</evidence>
<evidence type="ECO:0000256" key="8">
    <source>
        <dbReference type="SAM" id="Phobius"/>
    </source>
</evidence>
<feature type="transmembrane region" description="Helical" evidence="8">
    <location>
        <begin position="44"/>
        <end position="67"/>
    </location>
</feature>
<keyword evidence="6 8" id="KW-0472">Membrane</keyword>
<evidence type="ECO:0000256" key="6">
    <source>
        <dbReference type="ARBA" id="ARBA00023136"/>
    </source>
</evidence>
<protein>
    <submittedName>
        <fullName evidence="10">Major Facilitator Superfamily (MFS) protein</fullName>
    </submittedName>
</protein>
<evidence type="ECO:0000256" key="7">
    <source>
        <dbReference type="SAM" id="MobiDB-lite"/>
    </source>
</evidence>
<dbReference type="SUPFAM" id="SSF103473">
    <property type="entry name" value="MFS general substrate transporter"/>
    <property type="match status" value="1"/>
</dbReference>
<dbReference type="InterPro" id="IPR050549">
    <property type="entry name" value="MFS_Trehalose_Transporter"/>
</dbReference>
<gene>
    <name evidence="10" type="ORF">TUBRATIS_10300</name>
</gene>
<feature type="transmembrane region" description="Helical" evidence="8">
    <location>
        <begin position="207"/>
        <end position="225"/>
    </location>
</feature>
<dbReference type="Proteomes" id="UP000282876">
    <property type="component" value="Unassembled WGS sequence"/>
</dbReference>
<feature type="transmembrane region" description="Helical" evidence="8">
    <location>
        <begin position="314"/>
        <end position="334"/>
    </location>
</feature>
<dbReference type="InterPro" id="IPR005828">
    <property type="entry name" value="MFS_sugar_transport-like"/>
</dbReference>
<dbReference type="PROSITE" id="PS50850">
    <property type="entry name" value="MFS"/>
    <property type="match status" value="1"/>
</dbReference>
<dbReference type="VEuPathDB" id="MicrosporidiaDB:TUBRATIS_10300"/>
<dbReference type="OrthoDB" id="2196240at2759"/>
<feature type="transmembrane region" description="Helical" evidence="8">
    <location>
        <begin position="96"/>
        <end position="114"/>
    </location>
</feature>
<proteinExistence type="inferred from homology"/>
<keyword evidence="4 8" id="KW-0812">Transmembrane</keyword>
<feature type="region of interest" description="Disordered" evidence="7">
    <location>
        <begin position="1"/>
        <end position="31"/>
    </location>
</feature>
<feature type="transmembrane region" description="Helical" evidence="8">
    <location>
        <begin position="120"/>
        <end position="137"/>
    </location>
</feature>
<dbReference type="STRING" id="291195.A0A437AMN5"/>
<evidence type="ECO:0000256" key="3">
    <source>
        <dbReference type="ARBA" id="ARBA00022448"/>
    </source>
</evidence>
<dbReference type="EMBL" id="RCSS01000212">
    <property type="protein sequence ID" value="RVD92463.1"/>
    <property type="molecule type" value="Genomic_DNA"/>
</dbReference>
<dbReference type="InterPro" id="IPR003663">
    <property type="entry name" value="Sugar/inositol_transpt"/>
</dbReference>
<dbReference type="InterPro" id="IPR020846">
    <property type="entry name" value="MFS_dom"/>
</dbReference>
<feature type="transmembrane region" description="Helical" evidence="8">
    <location>
        <begin position="402"/>
        <end position="420"/>
    </location>
</feature>
<dbReference type="PANTHER" id="PTHR48021:SF1">
    <property type="entry name" value="GH07001P-RELATED"/>
    <property type="match status" value="1"/>
</dbReference>
<evidence type="ECO:0000256" key="1">
    <source>
        <dbReference type="ARBA" id="ARBA00004141"/>
    </source>
</evidence>
<name>A0A437AMN5_9MICR</name>
<evidence type="ECO:0000256" key="2">
    <source>
        <dbReference type="ARBA" id="ARBA00010992"/>
    </source>
</evidence>
<sequence length="431" mass="48598">MSEVEINSKQMKSEENIQTEIKDDEKLKEEEKIRNEEKLEPTDYYSVFVGALTSLLFGINLTSYATLSEIFKEGKINKAANLSFAMSERTWPISQSILNIGAIFGNIFIGFIILNDKFILILNDFFFLIGYMLLLYGNKSITVILARFIIGIGIGIVSSITPIYLSKLANKKNKGIISTCHQLFIMFGVLCGNIISYFCSTAERWKISIFIQIGIVILHFLAAFFTKKVTISESNEIVSIRTLFTDKNARRSVIIAFALHIGQQMTCINGIIFESDRILEKTGNPKAYSMVIGVAAILGVFVTMSVIDKFGRKILLLFSTTLVSLFLFLIGANLFKTMSLFGFIIAFSVGMGPIPWFITNEIFKSNYVGTINMVSIPTNWFTSYLITQTIELMLKKFGDKVFWVFSGITMVLTIFILLFFRETKGKNPGFQ</sequence>
<dbReference type="GO" id="GO:0022857">
    <property type="term" value="F:transmembrane transporter activity"/>
    <property type="evidence" value="ECO:0007669"/>
    <property type="project" value="InterPro"/>
</dbReference>
<feature type="domain" description="Major facilitator superfamily (MFS) profile" evidence="9">
    <location>
        <begin position="46"/>
        <end position="424"/>
    </location>
</feature>
<dbReference type="Gene3D" id="1.20.1250.20">
    <property type="entry name" value="MFS general substrate transporter like domains"/>
    <property type="match status" value="2"/>
</dbReference>
<feature type="transmembrane region" description="Helical" evidence="8">
    <location>
        <begin position="176"/>
        <end position="195"/>
    </location>
</feature>
<dbReference type="PANTHER" id="PTHR48021">
    <property type="match status" value="1"/>
</dbReference>
<evidence type="ECO:0000313" key="11">
    <source>
        <dbReference type="Proteomes" id="UP000282876"/>
    </source>
</evidence>
<dbReference type="PRINTS" id="PR00171">
    <property type="entry name" value="SUGRTRNSPORT"/>
</dbReference>
<evidence type="ECO:0000259" key="9">
    <source>
        <dbReference type="PROSITE" id="PS50850"/>
    </source>
</evidence>
<feature type="transmembrane region" description="Helical" evidence="8">
    <location>
        <begin position="287"/>
        <end position="307"/>
    </location>
</feature>
<comment type="subcellular location">
    <subcellularLocation>
        <location evidence="1">Membrane</location>
        <topology evidence="1">Multi-pass membrane protein</topology>
    </subcellularLocation>
</comment>
<evidence type="ECO:0000256" key="4">
    <source>
        <dbReference type="ARBA" id="ARBA00022692"/>
    </source>
</evidence>
<feature type="compositionally biased region" description="Basic and acidic residues" evidence="7">
    <location>
        <begin position="11"/>
        <end position="31"/>
    </location>
</feature>
<keyword evidence="11" id="KW-1185">Reference proteome</keyword>